<dbReference type="InterPro" id="IPR022521">
    <property type="entry name" value="Rv3660c"/>
</dbReference>
<reference evidence="2 3" key="1">
    <citation type="journal article" date="2019" name="Int. J. Syst. Evol. Microbiol.">
        <title>The Global Catalogue of Microorganisms (GCM) 10K type strain sequencing project: providing services to taxonomists for standard genome sequencing and annotation.</title>
        <authorList>
            <consortium name="The Broad Institute Genomics Platform"/>
            <consortium name="The Broad Institute Genome Sequencing Center for Infectious Disease"/>
            <person name="Wu L."/>
            <person name="Ma J."/>
        </authorList>
    </citation>
    <scope>NUCLEOTIDE SEQUENCE [LARGE SCALE GENOMIC DNA]</scope>
    <source>
        <strain evidence="2 3">JCM 14545</strain>
    </source>
</reference>
<protein>
    <recommendedName>
        <fullName evidence="1">Rv3660c-like CheY-like N-terminal domain-containing protein</fullName>
    </recommendedName>
</protein>
<dbReference type="InterPro" id="IPR059050">
    <property type="entry name" value="Rv3660c_N"/>
</dbReference>
<dbReference type="PANTHER" id="PTHR43384">
    <property type="entry name" value="SEPTUM SITE-DETERMINING PROTEIN MIND HOMOLOG, CHLOROPLASTIC-RELATED"/>
    <property type="match status" value="1"/>
</dbReference>
<dbReference type="Pfam" id="PF26563">
    <property type="entry name" value="Rv3660c_N"/>
    <property type="match status" value="1"/>
</dbReference>
<proteinExistence type="predicted"/>
<dbReference type="InterPro" id="IPR027417">
    <property type="entry name" value="P-loop_NTPase"/>
</dbReference>
<name>A0ABN2Q3I4_9PSEU</name>
<accession>A0ABN2Q3I4</accession>
<gene>
    <name evidence="2" type="ORF">GCM10009754_07350</name>
</gene>
<organism evidence="2 3">
    <name type="scientific">Amycolatopsis minnesotensis</name>
    <dbReference type="NCBI Taxonomy" id="337894"/>
    <lineage>
        <taxon>Bacteria</taxon>
        <taxon>Bacillati</taxon>
        <taxon>Actinomycetota</taxon>
        <taxon>Actinomycetes</taxon>
        <taxon>Pseudonocardiales</taxon>
        <taxon>Pseudonocardiaceae</taxon>
        <taxon>Amycolatopsis</taxon>
    </lineage>
</organism>
<dbReference type="NCBIfam" id="TIGR03815">
    <property type="entry name" value="CpaE_hom_Actino"/>
    <property type="match status" value="1"/>
</dbReference>
<evidence type="ECO:0000259" key="1">
    <source>
        <dbReference type="Pfam" id="PF26563"/>
    </source>
</evidence>
<dbReference type="EMBL" id="BAAANN010000002">
    <property type="protein sequence ID" value="GAA1942479.1"/>
    <property type="molecule type" value="Genomic_DNA"/>
</dbReference>
<dbReference type="RefSeq" id="WP_344413327.1">
    <property type="nucleotide sequence ID" value="NZ_BAAANN010000002.1"/>
</dbReference>
<feature type="domain" description="Rv3660c-like CheY-like N-terminal" evidence="1">
    <location>
        <begin position="9"/>
        <end position="111"/>
    </location>
</feature>
<comment type="caution">
    <text evidence="2">The sequence shown here is derived from an EMBL/GenBank/DDBJ whole genome shotgun (WGS) entry which is preliminary data.</text>
</comment>
<keyword evidence="3" id="KW-1185">Reference proteome</keyword>
<dbReference type="SUPFAM" id="SSF52540">
    <property type="entry name" value="P-loop containing nucleoside triphosphate hydrolases"/>
    <property type="match status" value="1"/>
</dbReference>
<dbReference type="Proteomes" id="UP001501116">
    <property type="component" value="Unassembled WGS sequence"/>
</dbReference>
<dbReference type="Gene3D" id="3.40.50.300">
    <property type="entry name" value="P-loop containing nucleotide triphosphate hydrolases"/>
    <property type="match status" value="1"/>
</dbReference>
<evidence type="ECO:0000313" key="2">
    <source>
        <dbReference type="EMBL" id="GAA1942479.1"/>
    </source>
</evidence>
<dbReference type="InterPro" id="IPR050625">
    <property type="entry name" value="ParA/MinD_ATPase"/>
</dbReference>
<evidence type="ECO:0000313" key="3">
    <source>
        <dbReference type="Proteomes" id="UP001501116"/>
    </source>
</evidence>
<sequence length="358" mass="37055">MTGNRPLVVASDPTLLDEILRLAAAAGCETECAPDLLAARDSWESAPLVLVDERAATGGPLPRRSRVVLVSKGPPEPSTWQHVFRNGVEKVVSLPDDEAGLLAALAEVVDGPDVPGGRVLAVAGGRGGAGASVFAAAVALRAATEGEAMLVDCDPLGGGIDLLLGAEFGAGLRWPELRLGAGSVSMPALSAALPRRRTARGELPFVSCDHDGQGPAAQAVATVVEAGRRAGYVVVCDLPRSPGAAAMAVLDRADLAVLVVPMELRACVAAKCVLRRFGRYAGKVRLVVRGPAPSDVTAEQVAESVGAPMLTTMASDRWLPKAVERGEFDPRPRSALGRAARTVLSELTTPRTAERVPL</sequence>
<dbReference type="PANTHER" id="PTHR43384:SF11">
    <property type="entry name" value="SEPTUM SITE DETERMINING PROTEIN"/>
    <property type="match status" value="1"/>
</dbReference>